<comment type="caution">
    <text evidence="2">The sequence shown here is derived from an EMBL/GenBank/DDBJ whole genome shotgun (WGS) entry which is preliminary data.</text>
</comment>
<evidence type="ECO:0000256" key="1">
    <source>
        <dbReference type="SAM" id="SignalP"/>
    </source>
</evidence>
<dbReference type="EMBL" id="JBHMAA010000055">
    <property type="protein sequence ID" value="MFB9953232.1"/>
    <property type="molecule type" value="Genomic_DNA"/>
</dbReference>
<reference evidence="2 3" key="1">
    <citation type="submission" date="2024-09" db="EMBL/GenBank/DDBJ databases">
        <authorList>
            <person name="Sun Q."/>
            <person name="Mori K."/>
        </authorList>
    </citation>
    <scope>NUCLEOTIDE SEQUENCE [LARGE SCALE GENOMIC DNA]</scope>
    <source>
        <strain evidence="2 3">TBRC 4938</strain>
    </source>
</reference>
<dbReference type="Proteomes" id="UP001589692">
    <property type="component" value="Unassembled WGS sequence"/>
</dbReference>
<evidence type="ECO:0000313" key="2">
    <source>
        <dbReference type="EMBL" id="MFB9953232.1"/>
    </source>
</evidence>
<organism evidence="2 3">
    <name type="scientific">Rhizobium puerariae</name>
    <dbReference type="NCBI Taxonomy" id="1585791"/>
    <lineage>
        <taxon>Bacteria</taxon>
        <taxon>Pseudomonadati</taxon>
        <taxon>Pseudomonadota</taxon>
        <taxon>Alphaproteobacteria</taxon>
        <taxon>Hyphomicrobiales</taxon>
        <taxon>Rhizobiaceae</taxon>
        <taxon>Rhizobium/Agrobacterium group</taxon>
        <taxon>Rhizobium</taxon>
    </lineage>
</organism>
<dbReference type="RefSeq" id="WP_377266036.1">
    <property type="nucleotide sequence ID" value="NZ_JBHMAA010000055.1"/>
</dbReference>
<feature type="chain" id="PRO_5045376249" description="DUF2946 domain-containing protein" evidence="1">
    <location>
        <begin position="22"/>
        <end position="114"/>
    </location>
</feature>
<accession>A0ABV6ART1</accession>
<keyword evidence="1" id="KW-0732">Signal</keyword>
<proteinExistence type="predicted"/>
<sequence>MRIFCATVLLSLGFAHQPAQAVAPPDSYSEAYRLPDGSFADICTEGDHEHEQPAARPLCEVCLLAGSVILPPPDDGAWLAGESASLLNPLRPFFRLLGTTAVARPKSRAPPLPI</sequence>
<evidence type="ECO:0008006" key="4">
    <source>
        <dbReference type="Google" id="ProtNLM"/>
    </source>
</evidence>
<feature type="signal peptide" evidence="1">
    <location>
        <begin position="1"/>
        <end position="21"/>
    </location>
</feature>
<evidence type="ECO:0000313" key="3">
    <source>
        <dbReference type="Proteomes" id="UP001589692"/>
    </source>
</evidence>
<gene>
    <name evidence="2" type="ORF">ACFFP0_30720</name>
</gene>
<name>A0ABV6ART1_9HYPH</name>
<keyword evidence="3" id="KW-1185">Reference proteome</keyword>
<protein>
    <recommendedName>
        <fullName evidence="4">DUF2946 domain-containing protein</fullName>
    </recommendedName>
</protein>